<feature type="coiled-coil region" evidence="1">
    <location>
        <begin position="28"/>
        <end position="76"/>
    </location>
</feature>
<reference evidence="3" key="2">
    <citation type="journal article" date="2021" name="Microorganisms">
        <title>Extensive Genome Exploration of Clostridium botulinum Group III Field Strains.</title>
        <authorList>
            <person name="Fillo S."/>
            <person name="Giordani F."/>
            <person name="Tonon E."/>
            <person name="Drigo I."/>
            <person name="Anselmo A."/>
            <person name="Fortunato A."/>
            <person name="Lista F."/>
            <person name="Bano L."/>
        </authorList>
    </citation>
    <scope>NUCLEOTIDE SEQUENCE</scope>
    <source>
        <strain evidence="3">IZSVe-TV_9877_3_12</strain>
    </source>
</reference>
<evidence type="ECO:0000256" key="1">
    <source>
        <dbReference type="SAM" id="Coils"/>
    </source>
</evidence>
<dbReference type="Pfam" id="PF10552">
    <property type="entry name" value="ORF6C"/>
    <property type="match status" value="1"/>
</dbReference>
<reference evidence="3" key="1">
    <citation type="submission" date="2020-02" db="EMBL/GenBank/DDBJ databases">
        <authorList>
            <person name="Fillo S."/>
            <person name="Giordani F."/>
            <person name="Tonon E."/>
            <person name="Drigo I."/>
            <person name="Anselmo A."/>
            <person name="Fortunato A."/>
            <person name="Bano L."/>
            <person name="Lista F."/>
        </authorList>
    </citation>
    <scope>NUCLEOTIDE SEQUENCE</scope>
    <source>
        <strain evidence="3">IZSVe-TV_9877_3_12</strain>
    </source>
</reference>
<evidence type="ECO:0000259" key="2">
    <source>
        <dbReference type="Pfam" id="PF10552"/>
    </source>
</evidence>
<dbReference type="InterPro" id="IPR018878">
    <property type="entry name" value="ORF6C_dom"/>
</dbReference>
<organism evidence="3 4">
    <name type="scientific">Clostridium botulinum C</name>
    <dbReference type="NCBI Taxonomy" id="36828"/>
    <lineage>
        <taxon>Bacteria</taxon>
        <taxon>Bacillati</taxon>
        <taxon>Bacillota</taxon>
        <taxon>Clostridia</taxon>
        <taxon>Eubacteriales</taxon>
        <taxon>Clostridiaceae</taxon>
        <taxon>Clostridium</taxon>
    </lineage>
</organism>
<dbReference type="AlphaFoldDB" id="A0A9Q3Z1B2"/>
<accession>A0A9Q3Z1B2</accession>
<dbReference type="EMBL" id="JAAMYB010000024">
    <property type="protein sequence ID" value="MCD3196090.1"/>
    <property type="molecule type" value="Genomic_DNA"/>
</dbReference>
<keyword evidence="1" id="KW-0175">Coiled coil</keyword>
<comment type="caution">
    <text evidence="3">The sequence shown here is derived from an EMBL/GenBank/DDBJ whole genome shotgun (WGS) entry which is preliminary data.</text>
</comment>
<protein>
    <recommendedName>
        <fullName evidence="2">ORF6C domain-containing protein</fullName>
    </recommendedName>
</protein>
<feature type="domain" description="ORF6C" evidence="2">
    <location>
        <begin position="49"/>
        <end position="153"/>
    </location>
</feature>
<dbReference type="RefSeq" id="WP_004444947.1">
    <property type="nucleotide sequence ID" value="NZ_JAAMYB010000024.1"/>
</dbReference>
<evidence type="ECO:0000313" key="4">
    <source>
        <dbReference type="Proteomes" id="UP000813637"/>
    </source>
</evidence>
<gene>
    <name evidence="3" type="ORF">G8S53_12550</name>
</gene>
<evidence type="ECO:0000313" key="3">
    <source>
        <dbReference type="EMBL" id="MCD3196090.1"/>
    </source>
</evidence>
<proteinExistence type="predicted"/>
<dbReference type="Proteomes" id="UP000813637">
    <property type="component" value="Unassembled WGS sequence"/>
</dbReference>
<name>A0A9Q3Z1B2_CLOBO</name>
<sequence>MEIAINNKQQMIQGINGLAQVVQGLKQIENYMETMVHLEDKYEKMNNNIALIQQNIEEKNKEIESLNDDINKLKERTLILATDNGKKKEWTKTIQSLAYTYNGGRNTLEYELFHRTIINDCYAHIYNFYQINTYVDIKIDDYDEAIKLMRKWFGNKQNIKKSRNRKIRDLIQKIDKGTIKEYERELCNKYLNQQGEDM</sequence>